<dbReference type="Gramene" id="HORVU.MOREX.r2.6HG0463740.1">
    <property type="protein sequence ID" value="HORVU.MOREX.r2.6HG0463740.1.CDS.1"/>
    <property type="gene ID" value="HORVU.MOREX.r2.6HG0463740"/>
</dbReference>
<keyword evidence="2" id="KW-1185">Reference proteome</keyword>
<dbReference type="Proteomes" id="UP000011116">
    <property type="component" value="Chromosome 6H"/>
</dbReference>
<name>A0A8I6XZ76_HORVV</name>
<reference evidence="2" key="1">
    <citation type="journal article" date="2012" name="Nature">
        <title>A physical, genetic and functional sequence assembly of the barley genome.</title>
        <authorList>
            <consortium name="The International Barley Genome Sequencing Consortium"/>
            <person name="Mayer K.F."/>
            <person name="Waugh R."/>
            <person name="Brown J.W."/>
            <person name="Schulman A."/>
            <person name="Langridge P."/>
            <person name="Platzer M."/>
            <person name="Fincher G.B."/>
            <person name="Muehlbauer G.J."/>
            <person name="Sato K."/>
            <person name="Close T.J."/>
            <person name="Wise R.P."/>
            <person name="Stein N."/>
        </authorList>
    </citation>
    <scope>NUCLEOTIDE SEQUENCE [LARGE SCALE GENOMIC DNA]</scope>
    <source>
        <strain evidence="2">cv. Morex</strain>
    </source>
</reference>
<sequence>MQCDFVLLIWGYFSPKKMGRFFCAGGNTYYGLVWDRSASSKAAPLHQIHFGVVLYGSCSSFKENVWLLSNSSFTNGKFGRKDLFDWMRGEKRRGIHLRVAVVGNFAPTPASIILWSTS</sequence>
<dbReference type="Gramene" id="HORVU.MOREX.r3.6HG0558260.1">
    <property type="protein sequence ID" value="HORVU.MOREX.r3.6HG0558260.1.CDS1"/>
    <property type="gene ID" value="HORVU.MOREX.r3.6HG0558260"/>
</dbReference>
<proteinExistence type="predicted"/>
<evidence type="ECO:0000313" key="2">
    <source>
        <dbReference type="Proteomes" id="UP000011116"/>
    </source>
</evidence>
<protein>
    <submittedName>
        <fullName evidence="1">Uncharacterized protein</fullName>
    </submittedName>
</protein>
<organism evidence="1 2">
    <name type="scientific">Hordeum vulgare subsp. vulgare</name>
    <name type="common">Domesticated barley</name>
    <dbReference type="NCBI Taxonomy" id="112509"/>
    <lineage>
        <taxon>Eukaryota</taxon>
        <taxon>Viridiplantae</taxon>
        <taxon>Streptophyta</taxon>
        <taxon>Embryophyta</taxon>
        <taxon>Tracheophyta</taxon>
        <taxon>Spermatophyta</taxon>
        <taxon>Magnoliopsida</taxon>
        <taxon>Liliopsida</taxon>
        <taxon>Poales</taxon>
        <taxon>Poaceae</taxon>
        <taxon>BOP clade</taxon>
        <taxon>Pooideae</taxon>
        <taxon>Triticodae</taxon>
        <taxon>Triticeae</taxon>
        <taxon>Hordeinae</taxon>
        <taxon>Hordeum</taxon>
    </lineage>
</organism>
<dbReference type="EnsemblPlants" id="HORVU.MOREX.r3.6HG0558260.1">
    <property type="protein sequence ID" value="HORVU.MOREX.r3.6HG0558260.1.CDS1"/>
    <property type="gene ID" value="HORVU.MOREX.r3.6HG0558260"/>
</dbReference>
<reference evidence="1" key="2">
    <citation type="submission" date="2020-10" db="EMBL/GenBank/DDBJ databases">
        <authorList>
            <person name="Scholz U."/>
            <person name="Mascher M."/>
            <person name="Fiebig A."/>
        </authorList>
    </citation>
    <scope>NUCLEOTIDE SEQUENCE [LARGE SCALE GENOMIC DNA]</scope>
    <source>
        <strain evidence="1">cv. Morex</strain>
    </source>
</reference>
<accession>A0A8I6XZ76</accession>
<reference evidence="1" key="3">
    <citation type="submission" date="2022-01" db="UniProtKB">
        <authorList>
            <consortium name="EnsemblPlants"/>
        </authorList>
    </citation>
    <scope>IDENTIFICATION</scope>
    <source>
        <strain evidence="1">subsp. vulgare</strain>
    </source>
</reference>
<dbReference type="AlphaFoldDB" id="A0A8I6XZ76"/>
<evidence type="ECO:0000313" key="1">
    <source>
        <dbReference type="EnsemblPlants" id="HORVU.MOREX.r3.6HG0558260.1.CDS1"/>
    </source>
</evidence>